<feature type="transmembrane region" description="Helical" evidence="1">
    <location>
        <begin position="108"/>
        <end position="127"/>
    </location>
</feature>
<dbReference type="EMBL" id="JBHUEJ010000015">
    <property type="protein sequence ID" value="MFD1710305.1"/>
    <property type="molecule type" value="Genomic_DNA"/>
</dbReference>
<dbReference type="SUPFAM" id="SSF48317">
    <property type="entry name" value="Acid phosphatase/Vanadium-dependent haloperoxidase"/>
    <property type="match status" value="1"/>
</dbReference>
<keyword evidence="4" id="KW-1185">Reference proteome</keyword>
<organism evidence="3 4">
    <name type="scientific">Ottowia flava</name>
    <dbReference type="NCBI Taxonomy" id="2675430"/>
    <lineage>
        <taxon>Bacteria</taxon>
        <taxon>Pseudomonadati</taxon>
        <taxon>Pseudomonadota</taxon>
        <taxon>Betaproteobacteria</taxon>
        <taxon>Burkholderiales</taxon>
        <taxon>Comamonadaceae</taxon>
        <taxon>Ottowia</taxon>
    </lineage>
</organism>
<evidence type="ECO:0000259" key="2">
    <source>
        <dbReference type="Pfam" id="PF01569"/>
    </source>
</evidence>
<feature type="transmembrane region" description="Helical" evidence="1">
    <location>
        <begin position="162"/>
        <end position="180"/>
    </location>
</feature>
<keyword evidence="1" id="KW-1133">Transmembrane helix</keyword>
<protein>
    <submittedName>
        <fullName evidence="3">Phosphatase PAP2 family protein</fullName>
    </submittedName>
</protein>
<keyword evidence="1" id="KW-0472">Membrane</keyword>
<dbReference type="CDD" id="cd03396">
    <property type="entry name" value="PAP2_like_6"/>
    <property type="match status" value="1"/>
</dbReference>
<dbReference type="Proteomes" id="UP001597304">
    <property type="component" value="Unassembled WGS sequence"/>
</dbReference>
<feature type="transmembrane region" description="Helical" evidence="1">
    <location>
        <begin position="217"/>
        <end position="235"/>
    </location>
</feature>
<evidence type="ECO:0000256" key="1">
    <source>
        <dbReference type="SAM" id="Phobius"/>
    </source>
</evidence>
<feature type="domain" description="Phosphatidic acid phosphatase type 2/haloperoxidase" evidence="2">
    <location>
        <begin position="110"/>
        <end position="238"/>
    </location>
</feature>
<dbReference type="InterPro" id="IPR000326">
    <property type="entry name" value="PAP2/HPO"/>
</dbReference>
<name>A0ABW4KVE0_9BURK</name>
<gene>
    <name evidence="3" type="ORF">ACFSF0_06790</name>
</gene>
<evidence type="ECO:0000313" key="3">
    <source>
        <dbReference type="EMBL" id="MFD1710305.1"/>
    </source>
</evidence>
<keyword evidence="1" id="KW-0812">Transmembrane</keyword>
<reference evidence="4" key="1">
    <citation type="journal article" date="2019" name="Int. J. Syst. Evol. Microbiol.">
        <title>The Global Catalogue of Microorganisms (GCM) 10K type strain sequencing project: providing services to taxonomists for standard genome sequencing and annotation.</title>
        <authorList>
            <consortium name="The Broad Institute Genomics Platform"/>
            <consortium name="The Broad Institute Genome Sequencing Center for Infectious Disease"/>
            <person name="Wu L."/>
            <person name="Ma J."/>
        </authorList>
    </citation>
    <scope>NUCLEOTIDE SEQUENCE [LARGE SCALE GENOMIC DNA]</scope>
    <source>
        <strain evidence="4">LMG 29247</strain>
    </source>
</reference>
<feature type="transmembrane region" description="Helical" evidence="1">
    <location>
        <begin position="24"/>
        <end position="42"/>
    </location>
</feature>
<dbReference type="Pfam" id="PF01569">
    <property type="entry name" value="PAP2"/>
    <property type="match status" value="1"/>
</dbReference>
<accession>A0ABW4KVE0</accession>
<proteinExistence type="predicted"/>
<evidence type="ECO:0000313" key="4">
    <source>
        <dbReference type="Proteomes" id="UP001597304"/>
    </source>
</evidence>
<dbReference type="InterPro" id="IPR036938">
    <property type="entry name" value="PAP2/HPO_sf"/>
</dbReference>
<sequence length="245" mass="26819">MPLTTLATGSPALRPPAASAPRTTTALWLTVVGLGLALLLAWDATGWDLPLARLFGDAHGFARRNDWWLTRVLHDGARNASWVLTALLAVMVVRPLGVMRRLSRRERFGLVLGVVASVIVMSLMKHASGTSCPWDLQEFGGSARYVSHWRWGVFDGGGGHCFPAGHASAGFAYLGGWFWLRRAAPRAAVVWLASAVVLGLVLGGVQQLRGAHYMSHTLWTAWLCWTVSGAVWWLWQGRRERTATV</sequence>
<comment type="caution">
    <text evidence="3">The sequence shown here is derived from an EMBL/GenBank/DDBJ whole genome shotgun (WGS) entry which is preliminary data.</text>
</comment>
<dbReference type="RefSeq" id="WP_147912057.1">
    <property type="nucleotide sequence ID" value="NZ_JBHUEJ010000015.1"/>
</dbReference>
<feature type="transmembrane region" description="Helical" evidence="1">
    <location>
        <begin position="187"/>
        <end position="205"/>
    </location>
</feature>